<sequence length="422" mass="47969">MAVVPKPTFRYQFRYASESLDGGVICRVKVLDKVLVIKMLSIAGDVLFNGEIKTLDLGEGVLLKLNEPWGCRSVVQVLCDKQCIPIECAPPVDQEDITPESCSAALKQALEFTKPREKRHFLLSRAVAAFEQGLFKEGSKLMHEAGKISPNAFMDYTAWIHSLEREEKSPELKNLLERLIQQFKHQKLFESALKCYRIYYPLVDMEFRAQVAQDYQLAFKQNERSKAVFGPGKWQKFFGITIDNSAPQLPIDIEATLARECPYQQHGRLDATHFRVLIPQGITLRMIGQDFVGKEILKTVGDIPVKRAYWMLITRKEVPGSMGKTFFADKFTTYKKLLRGPYRMPTLLEAAITVLFECKLTGGKKSTCYFTWCQEGPQYYVVGRRGREALPYVDQGKYDDEDFGLRGVWQLKAEEGGGGASK</sequence>
<comment type="caution">
    <text evidence="1">The sequence shown here is derived from an EMBL/GenBank/DDBJ whole genome shotgun (WGS) entry which is preliminary data.</text>
</comment>
<name>A0A2A4X6Z8_UNCAE</name>
<dbReference type="EMBL" id="NVUK01000006">
    <property type="protein sequence ID" value="PCI78442.1"/>
    <property type="molecule type" value="Genomic_DNA"/>
</dbReference>
<evidence type="ECO:0000313" key="2">
    <source>
        <dbReference type="Proteomes" id="UP000218775"/>
    </source>
</evidence>
<evidence type="ECO:0000313" key="1">
    <source>
        <dbReference type="EMBL" id="PCI78442.1"/>
    </source>
</evidence>
<accession>A0A2A4X6Z8</accession>
<dbReference type="Proteomes" id="UP000218775">
    <property type="component" value="Unassembled WGS sequence"/>
</dbReference>
<dbReference type="AlphaFoldDB" id="A0A2A4X6Z8"/>
<gene>
    <name evidence="1" type="ORF">COB21_01015</name>
</gene>
<protein>
    <submittedName>
        <fullName evidence="1">Uncharacterized protein</fullName>
    </submittedName>
</protein>
<proteinExistence type="predicted"/>
<reference evidence="2" key="1">
    <citation type="submission" date="2017-08" db="EMBL/GenBank/DDBJ databases">
        <title>A dynamic microbial community with high functional redundancy inhabits the cold, oxic subseafloor aquifer.</title>
        <authorList>
            <person name="Tully B.J."/>
            <person name="Wheat C.G."/>
            <person name="Glazer B.T."/>
            <person name="Huber J.A."/>
        </authorList>
    </citation>
    <scope>NUCLEOTIDE SEQUENCE [LARGE SCALE GENOMIC DNA]</scope>
</reference>
<organism evidence="1 2">
    <name type="scientific">Aerophobetes bacterium</name>
    <dbReference type="NCBI Taxonomy" id="2030807"/>
    <lineage>
        <taxon>Bacteria</taxon>
        <taxon>Candidatus Aerophobota</taxon>
    </lineage>
</organism>